<organism evidence="2 3">
    <name type="scientific">Variovorax paradoxus</name>
    <dbReference type="NCBI Taxonomy" id="34073"/>
    <lineage>
        <taxon>Bacteria</taxon>
        <taxon>Pseudomonadati</taxon>
        <taxon>Pseudomonadota</taxon>
        <taxon>Betaproteobacteria</taxon>
        <taxon>Burkholderiales</taxon>
        <taxon>Comamonadaceae</taxon>
        <taxon>Variovorax</taxon>
    </lineage>
</organism>
<accession>A0A6I6H5T5</accession>
<dbReference type="EMBL" id="CP046622">
    <property type="protein sequence ID" value="QGW82272.1"/>
    <property type="molecule type" value="Genomic_DNA"/>
</dbReference>
<evidence type="ECO:0000313" key="3">
    <source>
        <dbReference type="Proteomes" id="UP000425817"/>
    </source>
</evidence>
<dbReference type="Proteomes" id="UP000425817">
    <property type="component" value="Chromosome"/>
</dbReference>
<dbReference type="PROSITE" id="PS51318">
    <property type="entry name" value="TAT"/>
    <property type="match status" value="1"/>
</dbReference>
<dbReference type="RefSeq" id="WP_157613636.1">
    <property type="nucleotide sequence ID" value="NZ_CP046622.1"/>
</dbReference>
<dbReference type="InterPro" id="IPR027843">
    <property type="entry name" value="DUF4440"/>
</dbReference>
<dbReference type="OrthoDB" id="1551077at2"/>
<evidence type="ECO:0000259" key="1">
    <source>
        <dbReference type="Pfam" id="PF14534"/>
    </source>
</evidence>
<evidence type="ECO:0000313" key="2">
    <source>
        <dbReference type="EMBL" id="QGW82272.1"/>
    </source>
</evidence>
<name>A0A6I6H5T5_VARPD</name>
<sequence length="177" mass="19225">MSPSRRALLAGAGAGLATLESTGAEPCSKDSGSPRDVALLFKLSADANDALMRGDVDRYRELVPMAHDFTLMSPFGGKPSKGRTTEAQWEAMRTFFRHGRLSMELVHAYAAKDMVVLAVIEHAQGLEVGSLPPQDWMLRVTLVYRRENSRWVLAHRHADPLGAGISVAEAAGLARAR</sequence>
<feature type="domain" description="DUF4440" evidence="1">
    <location>
        <begin position="42"/>
        <end position="153"/>
    </location>
</feature>
<proteinExistence type="predicted"/>
<dbReference type="InterPro" id="IPR032710">
    <property type="entry name" value="NTF2-like_dom_sf"/>
</dbReference>
<dbReference type="InterPro" id="IPR006311">
    <property type="entry name" value="TAT_signal"/>
</dbReference>
<dbReference type="SUPFAM" id="SSF54427">
    <property type="entry name" value="NTF2-like"/>
    <property type="match status" value="1"/>
</dbReference>
<gene>
    <name evidence="2" type="ORF">GOQ09_12090</name>
</gene>
<dbReference type="AlphaFoldDB" id="A0A6I6H5T5"/>
<dbReference type="Pfam" id="PF14534">
    <property type="entry name" value="DUF4440"/>
    <property type="match status" value="1"/>
</dbReference>
<dbReference type="Gene3D" id="3.10.450.50">
    <property type="match status" value="1"/>
</dbReference>
<reference evidence="2 3" key="1">
    <citation type="submission" date="2019-12" db="EMBL/GenBank/DDBJ databases">
        <title>Hybrid Genome Assemblies of two High G+C Isolates from Undergraduate Microbiology Courses.</title>
        <authorList>
            <person name="Ne Ville C.J."/>
            <person name="Enright D."/>
            <person name="Hernandez I."/>
            <person name="Dodsworth J."/>
            <person name="Orwin P.M."/>
        </authorList>
    </citation>
    <scope>NUCLEOTIDE SEQUENCE [LARGE SCALE GENOMIC DNA]</scope>
    <source>
        <strain evidence="2 3">CSUSB</strain>
    </source>
</reference>
<protein>
    <submittedName>
        <fullName evidence="2">DUF4440 domain-containing protein</fullName>
    </submittedName>
</protein>